<organism evidence="1 2">
    <name type="scientific">Mytilus coruscus</name>
    <name type="common">Sea mussel</name>
    <dbReference type="NCBI Taxonomy" id="42192"/>
    <lineage>
        <taxon>Eukaryota</taxon>
        <taxon>Metazoa</taxon>
        <taxon>Spiralia</taxon>
        <taxon>Lophotrochozoa</taxon>
        <taxon>Mollusca</taxon>
        <taxon>Bivalvia</taxon>
        <taxon>Autobranchia</taxon>
        <taxon>Pteriomorphia</taxon>
        <taxon>Mytilida</taxon>
        <taxon>Mytiloidea</taxon>
        <taxon>Mytilidae</taxon>
        <taxon>Mytilinae</taxon>
        <taxon>Mytilus</taxon>
    </lineage>
</organism>
<dbReference type="Proteomes" id="UP000507470">
    <property type="component" value="Unassembled WGS sequence"/>
</dbReference>
<protein>
    <submittedName>
        <fullName evidence="1">Uncharacterized protein</fullName>
    </submittedName>
</protein>
<evidence type="ECO:0000313" key="1">
    <source>
        <dbReference type="EMBL" id="CAC5401624.1"/>
    </source>
</evidence>
<accession>A0A6J8D3B1</accession>
<keyword evidence="2" id="KW-1185">Reference proteome</keyword>
<evidence type="ECO:0000313" key="2">
    <source>
        <dbReference type="Proteomes" id="UP000507470"/>
    </source>
</evidence>
<dbReference type="AlphaFoldDB" id="A0A6J8D3B1"/>
<name>A0A6J8D3B1_MYTCO</name>
<gene>
    <name evidence="1" type="ORF">MCOR_35688</name>
</gene>
<dbReference type="OrthoDB" id="6162238at2759"/>
<sequence length="288" mass="33076">MYDICDGEFIRNSPFFQQNPNAIQVILNADDVEIVNPLGSHIKKHKLTMFYFTKANIPPQYRSKLHVIQLLAIAKTNDLRVEKKVMKLTNFSITSGLVQDPMHVFLEGILPKELSSLLFHLVFTQKLFTLKWLNGKIRSFNYSYLHIKNKPEETFEKGDVENCTHIKQSSSALHTSCQILPLILGPKVELDNEHWINFLRLVQIVLLCLSSYCNRETASVLRILIGLYLRISRRFVSKSFVCPKKSTICCIYLNKCSSMDPSNIIAACALKLNSDFLKLKNLQQLQLL</sequence>
<reference evidence="1 2" key="1">
    <citation type="submission" date="2020-06" db="EMBL/GenBank/DDBJ databases">
        <authorList>
            <person name="Li R."/>
            <person name="Bekaert M."/>
        </authorList>
    </citation>
    <scope>NUCLEOTIDE SEQUENCE [LARGE SCALE GENOMIC DNA]</scope>
    <source>
        <strain evidence="2">wild</strain>
    </source>
</reference>
<proteinExistence type="predicted"/>
<dbReference type="EMBL" id="CACVKT020006447">
    <property type="protein sequence ID" value="CAC5401624.1"/>
    <property type="molecule type" value="Genomic_DNA"/>
</dbReference>